<keyword evidence="2" id="KW-1185">Reference proteome</keyword>
<evidence type="ECO:0000313" key="1">
    <source>
        <dbReference type="EMBL" id="GIY47260.1"/>
    </source>
</evidence>
<protein>
    <submittedName>
        <fullName evidence="1">Uncharacterized protein</fullName>
    </submittedName>
</protein>
<reference evidence="1 2" key="1">
    <citation type="submission" date="2021-06" db="EMBL/GenBank/DDBJ databases">
        <title>Caerostris darwini draft genome.</title>
        <authorList>
            <person name="Kono N."/>
            <person name="Arakawa K."/>
        </authorList>
    </citation>
    <scope>NUCLEOTIDE SEQUENCE [LARGE SCALE GENOMIC DNA]</scope>
</reference>
<dbReference type="EMBL" id="BPLQ01009905">
    <property type="protein sequence ID" value="GIY47260.1"/>
    <property type="molecule type" value="Genomic_DNA"/>
</dbReference>
<gene>
    <name evidence="1" type="ORF">CDAR_519591</name>
</gene>
<accession>A0AAV4TMA8</accession>
<name>A0AAV4TMA8_9ARAC</name>
<comment type="caution">
    <text evidence="1">The sequence shown here is derived from an EMBL/GenBank/DDBJ whole genome shotgun (WGS) entry which is preliminary data.</text>
</comment>
<proteinExistence type="predicted"/>
<dbReference type="Proteomes" id="UP001054837">
    <property type="component" value="Unassembled WGS sequence"/>
</dbReference>
<sequence length="106" mass="11860">MRLFVCQVLPKRSISKIRSSGAWVWDRLPRSQEGSLPSVHPLSSRKHPIRQAICPIRNSHVKGGVIHAYCCLDTSKRSPKHRAIIIKDTYTMGDAGAIFQADKKAP</sequence>
<dbReference type="AlphaFoldDB" id="A0AAV4TMA8"/>
<evidence type="ECO:0000313" key="2">
    <source>
        <dbReference type="Proteomes" id="UP001054837"/>
    </source>
</evidence>
<organism evidence="1 2">
    <name type="scientific">Caerostris darwini</name>
    <dbReference type="NCBI Taxonomy" id="1538125"/>
    <lineage>
        <taxon>Eukaryota</taxon>
        <taxon>Metazoa</taxon>
        <taxon>Ecdysozoa</taxon>
        <taxon>Arthropoda</taxon>
        <taxon>Chelicerata</taxon>
        <taxon>Arachnida</taxon>
        <taxon>Araneae</taxon>
        <taxon>Araneomorphae</taxon>
        <taxon>Entelegynae</taxon>
        <taxon>Araneoidea</taxon>
        <taxon>Araneidae</taxon>
        <taxon>Caerostris</taxon>
    </lineage>
</organism>